<organism evidence="3 4">
    <name type="scientific">Adhaeribacter soli</name>
    <dbReference type="NCBI Taxonomy" id="2607655"/>
    <lineage>
        <taxon>Bacteria</taxon>
        <taxon>Pseudomonadati</taxon>
        <taxon>Bacteroidota</taxon>
        <taxon>Cytophagia</taxon>
        <taxon>Cytophagales</taxon>
        <taxon>Hymenobacteraceae</taxon>
        <taxon>Adhaeribacter</taxon>
    </lineage>
</organism>
<sequence length="221" mass="24836">MKWAFTIRQKMKAAFMLGTVFLLVFAKNWLDERNVSELGSSFSSVYEDRLLAESYIYRLSDHLYQKKIMLDNCNSQENIGNLQAKIGQHNAAINAIIRDYEKTKLTESESTYFSDFKKNVAAIEALEVSYLHAPGAGPSETKTRMDKRYEVATSNLHQLSGIQLAEGKLLNEKSKKIIAGSSILTQFELVVLIGIGLLIQALIFAARSAVPKKPQQHFSLN</sequence>
<dbReference type="Proteomes" id="UP000326570">
    <property type="component" value="Unassembled WGS sequence"/>
</dbReference>
<name>A0A5N1J7R5_9BACT</name>
<feature type="domain" description="Chemotaxis methyl-accepting receptor HlyB-like 4HB MCP" evidence="2">
    <location>
        <begin position="5"/>
        <end position="176"/>
    </location>
</feature>
<dbReference type="InterPro" id="IPR024478">
    <property type="entry name" value="HlyB_4HB_MCP"/>
</dbReference>
<evidence type="ECO:0000313" key="3">
    <source>
        <dbReference type="EMBL" id="KAA9346012.1"/>
    </source>
</evidence>
<reference evidence="3 4" key="1">
    <citation type="submission" date="2019-09" db="EMBL/GenBank/DDBJ databases">
        <title>Genome sequence of Adhaeribacter sp. M2.</title>
        <authorList>
            <person name="Srinivasan S."/>
        </authorList>
    </citation>
    <scope>NUCLEOTIDE SEQUENCE [LARGE SCALE GENOMIC DNA]</scope>
    <source>
        <strain evidence="3 4">M2</strain>
    </source>
</reference>
<dbReference type="RefSeq" id="WP_150902155.1">
    <property type="nucleotide sequence ID" value="NZ_VTWT01000001.1"/>
</dbReference>
<evidence type="ECO:0000256" key="1">
    <source>
        <dbReference type="SAM" id="Phobius"/>
    </source>
</evidence>
<dbReference type="EMBL" id="VTWT01000001">
    <property type="protein sequence ID" value="KAA9346012.1"/>
    <property type="molecule type" value="Genomic_DNA"/>
</dbReference>
<dbReference type="Pfam" id="PF12729">
    <property type="entry name" value="4HB_MCP_1"/>
    <property type="match status" value="1"/>
</dbReference>
<evidence type="ECO:0000259" key="2">
    <source>
        <dbReference type="Pfam" id="PF12729"/>
    </source>
</evidence>
<accession>A0A5N1J7R5</accession>
<proteinExistence type="predicted"/>
<feature type="transmembrane region" description="Helical" evidence="1">
    <location>
        <begin position="183"/>
        <end position="206"/>
    </location>
</feature>
<comment type="caution">
    <text evidence="3">The sequence shown here is derived from an EMBL/GenBank/DDBJ whole genome shotgun (WGS) entry which is preliminary data.</text>
</comment>
<keyword evidence="1" id="KW-1133">Transmembrane helix</keyword>
<evidence type="ECO:0000313" key="4">
    <source>
        <dbReference type="Proteomes" id="UP000326570"/>
    </source>
</evidence>
<protein>
    <recommendedName>
        <fullName evidence="2">Chemotaxis methyl-accepting receptor HlyB-like 4HB MCP domain-containing protein</fullName>
    </recommendedName>
</protein>
<keyword evidence="1" id="KW-0472">Membrane</keyword>
<keyword evidence="1" id="KW-0812">Transmembrane</keyword>
<dbReference type="AlphaFoldDB" id="A0A5N1J7R5"/>
<gene>
    <name evidence="3" type="ORF">F0P94_02730</name>
</gene>
<keyword evidence="4" id="KW-1185">Reference proteome</keyword>